<dbReference type="InterPro" id="IPR048279">
    <property type="entry name" value="MdtK-like"/>
</dbReference>
<sequence>MIHVWPLYQYTMVDETTKDVVSQDSTTQSSPSQGRSVDVVDGRLFKPLVVLSAPIVLAEGLDMVYFLVDLYWIGHLGTDAIAAMSYAWPVIYLGMSVGFGIVTAGTVLVAQYKGTGRFRAIPSAAGGTISFVTILSAVLAIAGYALTPWLLTLVGALPETAPHTLAVQYARITFLGLVPTFWFFVFNALSRGWGDTRTPLKLMAVSTTINVVIDPFLIHGFSANPLFEWAGLSALETSLYAQTGFAGYGIEGAAVATVLSRSVAAALGLYILFSGRLGFEITPSSLRLRRSTVTQIVKIGSPTVVEMTVRAGGVAVLTAIIAIEGAAAVAAYGISEYLVGILFVISLGLARGVEAVVGQNLGAGQLARAKRAVYLSGGIAVALFTCIVAGAYPFAESIVGVFLAVEGGDVAADAVVQGGAAFIRVVGPALIFFAVFQVILGAFRGSGNTKLAMMMASLELLVFRIPLSYAALVWLEAGVTGVWYSIAFSYVIASVVAAVWFFRGAWIIPSVLSKQDQ</sequence>
<dbReference type="InterPro" id="IPR002528">
    <property type="entry name" value="MATE_fam"/>
</dbReference>
<dbReference type="PANTHER" id="PTHR43549">
    <property type="entry name" value="MULTIDRUG RESISTANCE PROTEIN YPNP-RELATED"/>
    <property type="match status" value="1"/>
</dbReference>
<evidence type="ECO:0000256" key="7">
    <source>
        <dbReference type="SAM" id="Phobius"/>
    </source>
</evidence>
<evidence type="ECO:0000256" key="3">
    <source>
        <dbReference type="ARBA" id="ARBA00022475"/>
    </source>
</evidence>
<feature type="transmembrane region" description="Helical" evidence="7">
    <location>
        <begin position="48"/>
        <end position="74"/>
    </location>
</feature>
<dbReference type="Proteomes" id="UP000182829">
    <property type="component" value="Unassembled WGS sequence"/>
</dbReference>
<protein>
    <submittedName>
        <fullName evidence="8">Putative efflux protein, MATE family</fullName>
    </submittedName>
</protein>
<keyword evidence="5 7" id="KW-1133">Transmembrane helix</keyword>
<keyword evidence="2" id="KW-0813">Transport</keyword>
<evidence type="ECO:0000256" key="2">
    <source>
        <dbReference type="ARBA" id="ARBA00022448"/>
    </source>
</evidence>
<proteinExistence type="predicted"/>
<keyword evidence="3" id="KW-1003">Cell membrane</keyword>
<dbReference type="PANTHER" id="PTHR43549:SF2">
    <property type="entry name" value="MULTIDRUG RESISTANCE PROTEIN NORM-RELATED"/>
    <property type="match status" value="1"/>
</dbReference>
<keyword evidence="6 7" id="KW-0472">Membrane</keyword>
<keyword evidence="4 7" id="KW-0812">Transmembrane</keyword>
<dbReference type="Pfam" id="PF01554">
    <property type="entry name" value="MatE"/>
    <property type="match status" value="2"/>
</dbReference>
<feature type="transmembrane region" description="Helical" evidence="7">
    <location>
        <begin position="314"/>
        <end position="334"/>
    </location>
</feature>
<organism evidence="8 9">
    <name type="scientific">Natronobacterium gregoryi</name>
    <dbReference type="NCBI Taxonomy" id="44930"/>
    <lineage>
        <taxon>Archaea</taxon>
        <taxon>Methanobacteriati</taxon>
        <taxon>Methanobacteriota</taxon>
        <taxon>Stenosarchaea group</taxon>
        <taxon>Halobacteria</taxon>
        <taxon>Halobacteriales</taxon>
        <taxon>Natrialbaceae</taxon>
        <taxon>Natronobacterium</taxon>
    </lineage>
</organism>
<feature type="transmembrane region" description="Helical" evidence="7">
    <location>
        <begin position="373"/>
        <end position="395"/>
    </location>
</feature>
<dbReference type="AlphaFoldDB" id="A0A1I3ITG2"/>
<evidence type="ECO:0000313" key="8">
    <source>
        <dbReference type="EMBL" id="SFI51123.1"/>
    </source>
</evidence>
<dbReference type="GO" id="GO:0005886">
    <property type="term" value="C:plasma membrane"/>
    <property type="evidence" value="ECO:0007669"/>
    <property type="project" value="UniProtKB-SubCell"/>
</dbReference>
<feature type="transmembrane region" description="Helical" evidence="7">
    <location>
        <begin position="86"/>
        <end position="112"/>
    </location>
</feature>
<dbReference type="GO" id="GO:0015297">
    <property type="term" value="F:antiporter activity"/>
    <property type="evidence" value="ECO:0007669"/>
    <property type="project" value="InterPro"/>
</dbReference>
<feature type="transmembrane region" description="Helical" evidence="7">
    <location>
        <begin position="340"/>
        <end position="361"/>
    </location>
</feature>
<gene>
    <name evidence="8" type="ORF">SAMN05443661_10174</name>
</gene>
<comment type="subcellular location">
    <subcellularLocation>
        <location evidence="1">Cell membrane</location>
        <topology evidence="1">Multi-pass membrane protein</topology>
    </subcellularLocation>
</comment>
<accession>A0A1I3ITG2</accession>
<reference evidence="8 9" key="1">
    <citation type="submission" date="2016-10" db="EMBL/GenBank/DDBJ databases">
        <authorList>
            <person name="de Groot N.N."/>
        </authorList>
    </citation>
    <scope>NUCLEOTIDE SEQUENCE [LARGE SCALE GENOMIC DNA]</scope>
    <source>
        <strain evidence="8 9">SP2</strain>
    </source>
</reference>
<dbReference type="GO" id="GO:0042910">
    <property type="term" value="F:xenobiotic transmembrane transporter activity"/>
    <property type="evidence" value="ECO:0007669"/>
    <property type="project" value="InterPro"/>
</dbReference>
<feature type="transmembrane region" description="Helical" evidence="7">
    <location>
        <begin position="124"/>
        <end position="146"/>
    </location>
</feature>
<name>A0A1I3ITG2_9EURY</name>
<dbReference type="NCBIfam" id="TIGR00797">
    <property type="entry name" value="matE"/>
    <property type="match status" value="1"/>
</dbReference>
<evidence type="ECO:0000256" key="4">
    <source>
        <dbReference type="ARBA" id="ARBA00022692"/>
    </source>
</evidence>
<dbReference type="PIRSF" id="PIRSF006603">
    <property type="entry name" value="DinF"/>
    <property type="match status" value="1"/>
</dbReference>
<dbReference type="InterPro" id="IPR052031">
    <property type="entry name" value="Membrane_Transporter-Flippase"/>
</dbReference>
<dbReference type="EMBL" id="FORO01000001">
    <property type="protein sequence ID" value="SFI51123.1"/>
    <property type="molecule type" value="Genomic_DNA"/>
</dbReference>
<feature type="transmembrane region" description="Helical" evidence="7">
    <location>
        <begin position="451"/>
        <end position="475"/>
    </location>
</feature>
<dbReference type="OMA" id="IEAISWM"/>
<feature type="transmembrane region" description="Helical" evidence="7">
    <location>
        <begin position="481"/>
        <end position="502"/>
    </location>
</feature>
<feature type="transmembrane region" description="Helical" evidence="7">
    <location>
        <begin position="415"/>
        <end position="439"/>
    </location>
</feature>
<evidence type="ECO:0000313" key="9">
    <source>
        <dbReference type="Proteomes" id="UP000182829"/>
    </source>
</evidence>
<evidence type="ECO:0000256" key="1">
    <source>
        <dbReference type="ARBA" id="ARBA00004651"/>
    </source>
</evidence>
<evidence type="ECO:0000256" key="6">
    <source>
        <dbReference type="ARBA" id="ARBA00023136"/>
    </source>
</evidence>
<feature type="transmembrane region" description="Helical" evidence="7">
    <location>
        <begin position="166"/>
        <end position="190"/>
    </location>
</feature>
<evidence type="ECO:0000256" key="5">
    <source>
        <dbReference type="ARBA" id="ARBA00022989"/>
    </source>
</evidence>